<evidence type="ECO:0000256" key="1">
    <source>
        <dbReference type="SAM" id="MobiDB-lite"/>
    </source>
</evidence>
<dbReference type="EMBL" id="PFQX01000026">
    <property type="protein sequence ID" value="PJC65435.1"/>
    <property type="molecule type" value="Genomic_DNA"/>
</dbReference>
<keyword evidence="2" id="KW-0732">Signal</keyword>
<evidence type="ECO:0008006" key="5">
    <source>
        <dbReference type="Google" id="ProtNLM"/>
    </source>
</evidence>
<proteinExistence type="predicted"/>
<accession>A0A2M8G1A5</accession>
<feature type="compositionally biased region" description="Low complexity" evidence="1">
    <location>
        <begin position="234"/>
        <end position="257"/>
    </location>
</feature>
<dbReference type="Proteomes" id="UP000229674">
    <property type="component" value="Unassembled WGS sequence"/>
</dbReference>
<gene>
    <name evidence="3" type="ORF">CO020_00625</name>
</gene>
<evidence type="ECO:0000313" key="4">
    <source>
        <dbReference type="Proteomes" id="UP000229674"/>
    </source>
</evidence>
<name>A0A2M8G1A5_9BACT</name>
<evidence type="ECO:0000256" key="2">
    <source>
        <dbReference type="SAM" id="SignalP"/>
    </source>
</evidence>
<dbReference type="AlphaFoldDB" id="A0A2M8G1A5"/>
<comment type="caution">
    <text evidence="3">The sequence shown here is derived from an EMBL/GenBank/DDBJ whole genome shotgun (WGS) entry which is preliminary data.</text>
</comment>
<feature type="chain" id="PRO_5014611248" description="DUF5667 domain-containing protein" evidence="2">
    <location>
        <begin position="30"/>
        <end position="295"/>
    </location>
</feature>
<reference evidence="4" key="1">
    <citation type="submission" date="2017-09" db="EMBL/GenBank/DDBJ databases">
        <title>Depth-based differentiation of microbial function through sediment-hosted aquifers and enrichment of novel symbionts in the deep terrestrial subsurface.</title>
        <authorList>
            <person name="Probst A.J."/>
            <person name="Ladd B."/>
            <person name="Jarett J.K."/>
            <person name="Geller-Mcgrath D.E."/>
            <person name="Sieber C.M.K."/>
            <person name="Emerson J.B."/>
            <person name="Anantharaman K."/>
            <person name="Thomas B.C."/>
            <person name="Malmstrom R."/>
            <person name="Stieglmeier M."/>
            <person name="Klingl A."/>
            <person name="Woyke T."/>
            <person name="Ryan C.M."/>
            <person name="Banfield J.F."/>
        </authorList>
    </citation>
    <scope>NUCLEOTIDE SEQUENCE [LARGE SCALE GENOMIC DNA]</scope>
</reference>
<evidence type="ECO:0000313" key="3">
    <source>
        <dbReference type="EMBL" id="PJC65435.1"/>
    </source>
</evidence>
<organism evidence="3 4">
    <name type="scientific">Candidatus Colwellbacteria bacterium CG_4_9_14_0_2_um_filter_50_12</name>
    <dbReference type="NCBI Taxonomy" id="1974538"/>
    <lineage>
        <taxon>Bacteria</taxon>
        <taxon>Candidatus Colwelliibacteriota</taxon>
    </lineage>
</organism>
<sequence length="295" mass="31741">MTRGLTSYLGFSIITAMVVAGSVARPALAASSTTSIGGDVNSIDQKVNQLITIRDDDSLTSAEKAVKEFQAQQDILNGVIDLSNNEIASVKDKLDALPKFDKDSPEDKLRSGYLDELDSYSAYFSIEKDKVTAAANIDDLKAIAADIKTYRAGGYNDEIQNMVTFALLYYDADVIATAQTRLDKVKVDIAKLQSLGLLKKGFTQSSLDKAAGLISDAAKLQSQAKDLILEPPQTATDQTTDETTTSDKTTTNAGTTVTPPPTPRDLVSKSIGEIKSAYNIFLRISKDVRKALGLK</sequence>
<feature type="signal peptide" evidence="2">
    <location>
        <begin position="1"/>
        <end position="29"/>
    </location>
</feature>
<protein>
    <recommendedName>
        <fullName evidence="5">DUF5667 domain-containing protein</fullName>
    </recommendedName>
</protein>
<feature type="region of interest" description="Disordered" evidence="1">
    <location>
        <begin position="229"/>
        <end position="267"/>
    </location>
</feature>